<evidence type="ECO:0000313" key="2">
    <source>
        <dbReference type="EMBL" id="OMJ25332.1"/>
    </source>
</evidence>
<organism evidence="2 3">
    <name type="scientific">Smittium culicis</name>
    <dbReference type="NCBI Taxonomy" id="133412"/>
    <lineage>
        <taxon>Eukaryota</taxon>
        <taxon>Fungi</taxon>
        <taxon>Fungi incertae sedis</taxon>
        <taxon>Zoopagomycota</taxon>
        <taxon>Kickxellomycotina</taxon>
        <taxon>Harpellomycetes</taxon>
        <taxon>Harpellales</taxon>
        <taxon>Legeriomycetaceae</taxon>
        <taxon>Smittium</taxon>
    </lineage>
</organism>
<dbReference type="EMBL" id="LSSM01001663">
    <property type="protein sequence ID" value="OMJ25332.1"/>
    <property type="molecule type" value="Genomic_DNA"/>
</dbReference>
<proteinExistence type="predicted"/>
<feature type="domain" description="Integrase catalytic" evidence="1">
    <location>
        <begin position="1"/>
        <end position="170"/>
    </location>
</feature>
<keyword evidence="3" id="KW-1185">Reference proteome</keyword>
<dbReference type="OrthoDB" id="2847449at2759"/>
<dbReference type="PROSITE" id="PS50994">
    <property type="entry name" value="INTEGRASE"/>
    <property type="match status" value="1"/>
</dbReference>
<reference evidence="3" key="1">
    <citation type="submission" date="2017-01" db="EMBL/GenBank/DDBJ databases">
        <authorList>
            <person name="Wang Y."/>
            <person name="White M."/>
            <person name="Kvist S."/>
            <person name="Moncalvo J.-M."/>
        </authorList>
    </citation>
    <scope>NUCLEOTIDE SEQUENCE [LARGE SCALE GENOMIC DNA]</scope>
    <source>
        <strain evidence="3">ID-206-W2</strain>
    </source>
</reference>
<evidence type="ECO:0000313" key="3">
    <source>
        <dbReference type="Proteomes" id="UP000187429"/>
    </source>
</evidence>
<sequence>MKKPKYRFTGQTAISGIFHTWEIDFLGPFPTTSQGNKYIFTGIERLSGYPIAIPILSATAQSALQGILEIVTYFGIPKVIRADRNPFTSKIITKEAEALGFKMQLNPSYQPEWVGAVERLNSSIRYSITKCIHENKKDWGSYLFGILYGLRARKAARTKESPYFLVFGIPPQLPLKSDEIEV</sequence>
<dbReference type="AlphaFoldDB" id="A0A1R1YEJ3"/>
<evidence type="ECO:0000259" key="1">
    <source>
        <dbReference type="PROSITE" id="PS50994"/>
    </source>
</evidence>
<dbReference type="InterPro" id="IPR001584">
    <property type="entry name" value="Integrase_cat-core"/>
</dbReference>
<dbReference type="Gene3D" id="3.30.420.10">
    <property type="entry name" value="Ribonuclease H-like superfamily/Ribonuclease H"/>
    <property type="match status" value="1"/>
</dbReference>
<protein>
    <submittedName>
        <fullName evidence="2">Pol polyprotein</fullName>
    </submittedName>
</protein>
<dbReference type="InterPro" id="IPR036397">
    <property type="entry name" value="RNaseH_sf"/>
</dbReference>
<comment type="caution">
    <text evidence="2">The sequence shown here is derived from an EMBL/GenBank/DDBJ whole genome shotgun (WGS) entry which is preliminary data.</text>
</comment>
<dbReference type="SUPFAM" id="SSF53098">
    <property type="entry name" value="Ribonuclease H-like"/>
    <property type="match status" value="1"/>
</dbReference>
<dbReference type="GO" id="GO:0005634">
    <property type="term" value="C:nucleus"/>
    <property type="evidence" value="ECO:0007669"/>
    <property type="project" value="UniProtKB-ARBA"/>
</dbReference>
<gene>
    <name evidence="2" type="ORF">AYI69_g4334</name>
</gene>
<dbReference type="Proteomes" id="UP000187429">
    <property type="component" value="Unassembled WGS sequence"/>
</dbReference>
<dbReference type="Pfam" id="PF00665">
    <property type="entry name" value="rve"/>
    <property type="match status" value="1"/>
</dbReference>
<dbReference type="GO" id="GO:0003676">
    <property type="term" value="F:nucleic acid binding"/>
    <property type="evidence" value="ECO:0007669"/>
    <property type="project" value="InterPro"/>
</dbReference>
<dbReference type="InterPro" id="IPR052160">
    <property type="entry name" value="Gypsy_RT_Integrase-like"/>
</dbReference>
<accession>A0A1R1YEJ3</accession>
<name>A0A1R1YEJ3_9FUNG</name>
<dbReference type="GO" id="GO:0015074">
    <property type="term" value="P:DNA integration"/>
    <property type="evidence" value="ECO:0007669"/>
    <property type="project" value="InterPro"/>
</dbReference>
<dbReference type="PANTHER" id="PTHR47266">
    <property type="entry name" value="ENDONUCLEASE-RELATED"/>
    <property type="match status" value="1"/>
</dbReference>
<dbReference type="InterPro" id="IPR012337">
    <property type="entry name" value="RNaseH-like_sf"/>
</dbReference>